<evidence type="ECO:0000256" key="8">
    <source>
        <dbReference type="ARBA" id="ARBA00023128"/>
    </source>
</evidence>
<comment type="catalytic activity">
    <reaction evidence="18">
        <text>glutarate(in) + 2-oxoglutarate(out) = glutarate(out) + 2-oxoglutarate(in)</text>
        <dbReference type="Rhea" id="RHEA:71751"/>
        <dbReference type="ChEBI" id="CHEBI:16810"/>
        <dbReference type="ChEBI" id="CHEBI:30921"/>
    </reaction>
</comment>
<comment type="catalytic activity">
    <reaction evidence="10">
        <text>2-oxoadipate(in) + 2-oxoglutarate(out) = 2-oxoadipate(out) + 2-oxoglutarate(in)</text>
        <dbReference type="Rhea" id="RHEA:71739"/>
        <dbReference type="ChEBI" id="CHEBI:16810"/>
        <dbReference type="ChEBI" id="CHEBI:57499"/>
    </reaction>
</comment>
<comment type="catalytic activity">
    <reaction evidence="15">
        <text>citrate(in) + 2-oxoglutarate(out) = citrate(out) + 2-oxoglutarate(in)</text>
        <dbReference type="Rhea" id="RHEA:71763"/>
        <dbReference type="ChEBI" id="CHEBI:16810"/>
        <dbReference type="ChEBI" id="CHEBI:16947"/>
    </reaction>
</comment>
<evidence type="ECO:0000256" key="2">
    <source>
        <dbReference type="ARBA" id="ARBA00006375"/>
    </source>
</evidence>
<dbReference type="PANTHER" id="PTHR46356:SF1">
    <property type="entry name" value="MITOCHONDRIAL 2-OXODICARBOXYLATE CARRIER"/>
    <property type="match status" value="1"/>
</dbReference>
<evidence type="ECO:0000256" key="15">
    <source>
        <dbReference type="ARBA" id="ARBA00048003"/>
    </source>
</evidence>
<keyword evidence="6" id="KW-0999">Mitochondrion inner membrane</keyword>
<evidence type="ECO:0000313" key="21">
    <source>
        <dbReference type="Proteomes" id="UP000252519"/>
    </source>
</evidence>
<comment type="catalytic activity">
    <reaction evidence="17">
        <text>2-oxoheptanedioate(in) + 2-oxoglutarate(out) = 2-oxoheptanedioate(out) + 2-oxoglutarate(in)</text>
        <dbReference type="Rhea" id="RHEA:71755"/>
        <dbReference type="ChEBI" id="CHEBI:16810"/>
        <dbReference type="ChEBI" id="CHEBI:72701"/>
    </reaction>
</comment>
<evidence type="ECO:0000256" key="14">
    <source>
        <dbReference type="ARBA" id="ARBA00047537"/>
    </source>
</evidence>
<comment type="function">
    <text evidence="13">Transports dicarboxylates across the inner membranes of mitochondria by a counter-exchange mechanism. Can transport 2-oxoadipate (2-oxohexanedioate), 2-oxoglutarate, adipate (hexanedioate), glutarate, and to a lesser extent, pimelate (heptanedioate), 2-oxopimelate (2-oxoheptanedioate), 2-aminoadipate (2-aminohexanedioate), oxaloacetate, and citrate. Plays a central role in catabolism of lysine, hydroxylysine, and tryptophan, by transporting common metabolite intermediates (such as 2-oxoadipate) into the mitochondria, where it is converted into acetyl-CoA and can enter the citric acid (TCA) cycle.</text>
</comment>
<dbReference type="AlphaFoldDB" id="A0A368GNR2"/>
<evidence type="ECO:0000256" key="13">
    <source>
        <dbReference type="ARBA" id="ARBA00046087"/>
    </source>
</evidence>
<keyword evidence="3" id="KW-0813">Transport</keyword>
<comment type="similarity">
    <text evidence="2">Belongs to the mitochondrial carrier (TC 2.A.29) family.</text>
</comment>
<evidence type="ECO:0000256" key="7">
    <source>
        <dbReference type="ARBA" id="ARBA00022989"/>
    </source>
</evidence>
<dbReference type="InterPro" id="IPR018108">
    <property type="entry name" value="MCP_transmembrane"/>
</dbReference>
<organism evidence="20 21">
    <name type="scientific">Ancylostoma caninum</name>
    <name type="common">Dog hookworm</name>
    <dbReference type="NCBI Taxonomy" id="29170"/>
    <lineage>
        <taxon>Eukaryota</taxon>
        <taxon>Metazoa</taxon>
        <taxon>Ecdysozoa</taxon>
        <taxon>Nematoda</taxon>
        <taxon>Chromadorea</taxon>
        <taxon>Rhabditida</taxon>
        <taxon>Rhabditina</taxon>
        <taxon>Rhabditomorpha</taxon>
        <taxon>Strongyloidea</taxon>
        <taxon>Ancylostomatidae</taxon>
        <taxon>Ancylostomatinae</taxon>
        <taxon>Ancylostoma</taxon>
    </lineage>
</organism>
<keyword evidence="7" id="KW-1133">Transmembrane helix</keyword>
<dbReference type="InterPro" id="IPR023395">
    <property type="entry name" value="MCP_dom_sf"/>
</dbReference>
<dbReference type="EMBL" id="JOJR01000088">
    <property type="protein sequence ID" value="RCN46013.1"/>
    <property type="molecule type" value="Genomic_DNA"/>
</dbReference>
<gene>
    <name evidence="20" type="ORF">ANCCAN_07960</name>
</gene>
<reference evidence="20 21" key="1">
    <citation type="submission" date="2014-10" db="EMBL/GenBank/DDBJ databases">
        <title>Draft genome of the hookworm Ancylostoma caninum.</title>
        <authorList>
            <person name="Mitreva M."/>
        </authorList>
    </citation>
    <scope>NUCLEOTIDE SEQUENCE [LARGE SCALE GENOMIC DNA]</scope>
    <source>
        <strain evidence="20 21">Baltimore</strain>
    </source>
</reference>
<evidence type="ECO:0000256" key="10">
    <source>
        <dbReference type="ARBA" id="ARBA00036018"/>
    </source>
</evidence>
<sequence length="68" mass="7621">MVYFGLYHNMKTLLPTGEENATQNLMGRIVLGFIAGSLASAVNIPFDVAKSRIQGIKLCSYDNRAKWW</sequence>
<keyword evidence="21" id="KW-1185">Reference proteome</keyword>
<evidence type="ECO:0000256" key="1">
    <source>
        <dbReference type="ARBA" id="ARBA00004448"/>
    </source>
</evidence>
<evidence type="ECO:0000313" key="20">
    <source>
        <dbReference type="EMBL" id="RCN46013.1"/>
    </source>
</evidence>
<dbReference type="PANTHER" id="PTHR46356">
    <property type="entry name" value="MITOCHONDRIAL 2-OXODICARBOXYLATE CARRIER"/>
    <property type="match status" value="1"/>
</dbReference>
<dbReference type="OrthoDB" id="434783at2759"/>
<evidence type="ECO:0000256" key="6">
    <source>
        <dbReference type="ARBA" id="ARBA00022792"/>
    </source>
</evidence>
<dbReference type="InterPro" id="IPR051752">
    <property type="entry name" value="Mito_2-oxodicarb_carrier"/>
</dbReference>
<dbReference type="GO" id="GO:0005743">
    <property type="term" value="C:mitochondrial inner membrane"/>
    <property type="evidence" value="ECO:0007669"/>
    <property type="project" value="UniProtKB-SubCell"/>
</dbReference>
<comment type="catalytic activity">
    <reaction evidence="14">
        <text>heptanedioate(in) + 2-oxoglutarate(out) = heptanedioate(out) + 2-oxoglutarate(in)</text>
        <dbReference type="Rhea" id="RHEA:71759"/>
        <dbReference type="ChEBI" id="CHEBI:16810"/>
        <dbReference type="ChEBI" id="CHEBI:36165"/>
    </reaction>
</comment>
<proteinExistence type="inferred from homology"/>
<evidence type="ECO:0000256" key="16">
    <source>
        <dbReference type="ARBA" id="ARBA00048303"/>
    </source>
</evidence>
<name>A0A368GNR2_ANCCA</name>
<evidence type="ECO:0000256" key="18">
    <source>
        <dbReference type="ARBA" id="ARBA00048920"/>
    </source>
</evidence>
<comment type="subcellular location">
    <subcellularLocation>
        <location evidence="1">Mitochondrion inner membrane</location>
        <topology evidence="1">Multi-pass membrane protein</topology>
    </subcellularLocation>
</comment>
<evidence type="ECO:0000256" key="12">
    <source>
        <dbReference type="ARBA" id="ARBA00041874"/>
    </source>
</evidence>
<comment type="caution">
    <text evidence="20">The sequence shown here is derived from an EMBL/GenBank/DDBJ whole genome shotgun (WGS) entry which is preliminary data.</text>
</comment>
<dbReference type="Pfam" id="PF00153">
    <property type="entry name" value="Mito_carr"/>
    <property type="match status" value="1"/>
</dbReference>
<comment type="catalytic activity">
    <reaction evidence="16">
        <text>L-2-aminoadipate(in) + 2-oxoglutarate(out) = L-2-aminoadipate(out) + 2-oxoglutarate(in)</text>
        <dbReference type="Rhea" id="RHEA:71747"/>
        <dbReference type="ChEBI" id="CHEBI:16810"/>
        <dbReference type="ChEBI" id="CHEBI:58672"/>
    </reaction>
</comment>
<protein>
    <recommendedName>
        <fullName evidence="11">Mitochondrial 2-oxodicarboxylate carrier</fullName>
    </recommendedName>
    <alternativeName>
        <fullName evidence="12">Solute carrier family 25 member 21</fullName>
    </alternativeName>
</protein>
<evidence type="ECO:0000256" key="11">
    <source>
        <dbReference type="ARBA" id="ARBA00039747"/>
    </source>
</evidence>
<keyword evidence="5" id="KW-0677">Repeat</keyword>
<dbReference type="SUPFAM" id="SSF103506">
    <property type="entry name" value="Mitochondrial carrier"/>
    <property type="match status" value="1"/>
</dbReference>
<evidence type="ECO:0000256" key="4">
    <source>
        <dbReference type="ARBA" id="ARBA00022692"/>
    </source>
</evidence>
<keyword evidence="9" id="KW-0472">Membrane</keyword>
<comment type="catalytic activity">
    <reaction evidence="19">
        <text>hexanedioate(in) + 2-oxoglutarate(out) = hexanedioate(out) + 2-oxoglutarate(in)</text>
        <dbReference type="Rhea" id="RHEA:71743"/>
        <dbReference type="ChEBI" id="CHEBI:16810"/>
        <dbReference type="ChEBI" id="CHEBI:17128"/>
    </reaction>
</comment>
<dbReference type="Gene3D" id="1.50.40.10">
    <property type="entry name" value="Mitochondrial carrier domain"/>
    <property type="match status" value="1"/>
</dbReference>
<keyword evidence="8" id="KW-0496">Mitochondrion</keyword>
<evidence type="ECO:0000256" key="17">
    <source>
        <dbReference type="ARBA" id="ARBA00048581"/>
    </source>
</evidence>
<evidence type="ECO:0000256" key="19">
    <source>
        <dbReference type="ARBA" id="ARBA00048998"/>
    </source>
</evidence>
<accession>A0A368GNR2</accession>
<keyword evidence="4" id="KW-0812">Transmembrane</keyword>
<evidence type="ECO:0000256" key="5">
    <source>
        <dbReference type="ARBA" id="ARBA00022737"/>
    </source>
</evidence>
<dbReference type="STRING" id="29170.A0A368GNR2"/>
<dbReference type="Proteomes" id="UP000252519">
    <property type="component" value="Unassembled WGS sequence"/>
</dbReference>
<evidence type="ECO:0000256" key="9">
    <source>
        <dbReference type="ARBA" id="ARBA00023136"/>
    </source>
</evidence>
<evidence type="ECO:0000256" key="3">
    <source>
        <dbReference type="ARBA" id="ARBA00022448"/>
    </source>
</evidence>